<dbReference type="AlphaFoldDB" id="A0A955LVZ3"/>
<evidence type="ECO:0000259" key="7">
    <source>
        <dbReference type="Pfam" id="PF03444"/>
    </source>
</evidence>
<reference evidence="8" key="2">
    <citation type="journal article" date="2021" name="Microbiome">
        <title>Successional dynamics and alternative stable states in a saline activated sludge microbial community over 9 years.</title>
        <authorList>
            <person name="Wang Y."/>
            <person name="Ye J."/>
            <person name="Ju F."/>
            <person name="Liu L."/>
            <person name="Boyd J.A."/>
            <person name="Deng Y."/>
            <person name="Parks D.H."/>
            <person name="Jiang X."/>
            <person name="Yin X."/>
            <person name="Woodcroft B.J."/>
            <person name="Tyson G.W."/>
            <person name="Hugenholtz P."/>
            <person name="Polz M.F."/>
            <person name="Zhang T."/>
        </authorList>
    </citation>
    <scope>NUCLEOTIDE SEQUENCE</scope>
    <source>
        <strain evidence="8">HKST-UBA02</strain>
    </source>
</reference>
<proteinExistence type="inferred from homology"/>
<keyword evidence="2 5" id="KW-0805">Transcription regulation</keyword>
<reference evidence="8" key="1">
    <citation type="submission" date="2020-04" db="EMBL/GenBank/DDBJ databases">
        <authorList>
            <person name="Zhang T."/>
        </authorList>
    </citation>
    <scope>NUCLEOTIDE SEQUENCE</scope>
    <source>
        <strain evidence="8">HKST-UBA02</strain>
    </source>
</reference>
<dbReference type="GO" id="GO:0045892">
    <property type="term" value="P:negative regulation of DNA-templated transcription"/>
    <property type="evidence" value="ECO:0007669"/>
    <property type="project" value="UniProtKB-UniRule"/>
</dbReference>
<comment type="caution">
    <text evidence="8">The sequence shown here is derived from an EMBL/GenBank/DDBJ whole genome shotgun (WGS) entry which is preliminary data.</text>
</comment>
<dbReference type="PANTHER" id="PTHR34824:SF1">
    <property type="entry name" value="HEAT-INDUCIBLE TRANSCRIPTION REPRESSOR HRCA"/>
    <property type="match status" value="1"/>
</dbReference>
<keyword evidence="4 5" id="KW-0804">Transcription</keyword>
<gene>
    <name evidence="5" type="primary">hrcA</name>
    <name evidence="8" type="ORF">KC573_01705</name>
</gene>
<feature type="domain" description="Heat-inducible transcription repressor HrcA C-terminal" evidence="6">
    <location>
        <begin position="87"/>
        <end position="237"/>
    </location>
</feature>
<dbReference type="Proteomes" id="UP000699691">
    <property type="component" value="Unassembled WGS sequence"/>
</dbReference>
<dbReference type="Gene3D" id="1.10.10.10">
    <property type="entry name" value="Winged helix-like DNA-binding domain superfamily/Winged helix DNA-binding domain"/>
    <property type="match status" value="1"/>
</dbReference>
<evidence type="ECO:0000313" key="9">
    <source>
        <dbReference type="Proteomes" id="UP000699691"/>
    </source>
</evidence>
<dbReference type="Pfam" id="PF03444">
    <property type="entry name" value="WHD_HrcA"/>
    <property type="match status" value="1"/>
</dbReference>
<keyword evidence="3 5" id="KW-0346">Stress response</keyword>
<dbReference type="InterPro" id="IPR021153">
    <property type="entry name" value="HrcA_C"/>
</dbReference>
<organism evidence="8 9">
    <name type="scientific">candidate division WWE3 bacterium</name>
    <dbReference type="NCBI Taxonomy" id="2053526"/>
    <lineage>
        <taxon>Bacteria</taxon>
        <taxon>Katanobacteria</taxon>
    </lineage>
</organism>
<dbReference type="GO" id="GO:0003677">
    <property type="term" value="F:DNA binding"/>
    <property type="evidence" value="ECO:0007669"/>
    <property type="project" value="InterPro"/>
</dbReference>
<evidence type="ECO:0000256" key="5">
    <source>
        <dbReference type="HAMAP-Rule" id="MF_00081"/>
    </source>
</evidence>
<dbReference type="HAMAP" id="MF_00081">
    <property type="entry name" value="HrcA"/>
    <property type="match status" value="1"/>
</dbReference>
<sequence length="254" mass="28945">MGFGSYGIYVTGMDLTERKVQILKAIIKEYTKSAEAVGSQTLAKEYSLNVSPATLRNEMSDLVEMGYLVKEHISAGRIPGPLAYRLYIKELMEEQEIPVVSEVTIKQRLWEERHDVDQLLRRMVQILADESQNLAFIVTDGGRIYHAGSVHVLRHPEFFNIDLTRTVLHMLDQAEVLASVFERVMPEQEVGVLLSDELGINGLDQCGVIYAQFTLPYGEHARMGVLGPMRLNYARIMPIVRYFKRISDELARVW</sequence>
<dbReference type="InterPro" id="IPR036388">
    <property type="entry name" value="WH-like_DNA-bd_sf"/>
</dbReference>
<dbReference type="PANTHER" id="PTHR34824">
    <property type="entry name" value="HEAT-INDUCIBLE TRANSCRIPTION REPRESSOR HRCA"/>
    <property type="match status" value="1"/>
</dbReference>
<dbReference type="InterPro" id="IPR002571">
    <property type="entry name" value="HrcA"/>
</dbReference>
<accession>A0A955LVZ3</accession>
<feature type="domain" description="Winged helix-turn-helix transcription repressor HrcA DNA-binding" evidence="7">
    <location>
        <begin position="14"/>
        <end position="69"/>
    </location>
</feature>
<dbReference type="InterPro" id="IPR036390">
    <property type="entry name" value="WH_DNA-bd_sf"/>
</dbReference>
<dbReference type="Gene3D" id="3.30.450.40">
    <property type="match status" value="1"/>
</dbReference>
<dbReference type="EMBL" id="JAGQKY010000056">
    <property type="protein sequence ID" value="MCA9397518.1"/>
    <property type="molecule type" value="Genomic_DNA"/>
</dbReference>
<dbReference type="SUPFAM" id="SSF46785">
    <property type="entry name" value="Winged helix' DNA-binding domain"/>
    <property type="match status" value="1"/>
</dbReference>
<evidence type="ECO:0000256" key="2">
    <source>
        <dbReference type="ARBA" id="ARBA00023015"/>
    </source>
</evidence>
<protein>
    <recommendedName>
        <fullName evidence="5">Heat-inducible transcription repressor HrcA</fullName>
    </recommendedName>
</protein>
<evidence type="ECO:0000313" key="8">
    <source>
        <dbReference type="EMBL" id="MCA9397518.1"/>
    </source>
</evidence>
<keyword evidence="1 5" id="KW-0678">Repressor</keyword>
<dbReference type="Pfam" id="PF01628">
    <property type="entry name" value="HrcA"/>
    <property type="match status" value="1"/>
</dbReference>
<comment type="similarity">
    <text evidence="5">Belongs to the HrcA family.</text>
</comment>
<evidence type="ECO:0000259" key="6">
    <source>
        <dbReference type="Pfam" id="PF01628"/>
    </source>
</evidence>
<dbReference type="InterPro" id="IPR005104">
    <property type="entry name" value="WHTH_HrcA_DNA-bd"/>
</dbReference>
<evidence type="ECO:0000256" key="4">
    <source>
        <dbReference type="ARBA" id="ARBA00023163"/>
    </source>
</evidence>
<dbReference type="SUPFAM" id="SSF55781">
    <property type="entry name" value="GAF domain-like"/>
    <property type="match status" value="1"/>
</dbReference>
<evidence type="ECO:0000256" key="1">
    <source>
        <dbReference type="ARBA" id="ARBA00022491"/>
    </source>
</evidence>
<name>A0A955LVZ3_UNCKA</name>
<dbReference type="InterPro" id="IPR029016">
    <property type="entry name" value="GAF-like_dom_sf"/>
</dbReference>
<comment type="function">
    <text evidence="5">Negative regulator of class I heat shock genes (grpE-dnaK-dnaJ and groELS operons). Prevents heat-shock induction of these operons.</text>
</comment>
<evidence type="ECO:0000256" key="3">
    <source>
        <dbReference type="ARBA" id="ARBA00023016"/>
    </source>
</evidence>